<dbReference type="PROSITE" id="PS50850">
    <property type="entry name" value="MFS"/>
    <property type="match status" value="1"/>
</dbReference>
<dbReference type="PRINTS" id="PR00171">
    <property type="entry name" value="SUGRTRNSPORT"/>
</dbReference>
<evidence type="ECO:0000256" key="2">
    <source>
        <dbReference type="ARBA" id="ARBA00010992"/>
    </source>
</evidence>
<dbReference type="InterPro" id="IPR003663">
    <property type="entry name" value="Sugar/inositol_transpt"/>
</dbReference>
<dbReference type="AlphaFoldDB" id="A0A9P4U502"/>
<feature type="region of interest" description="Disordered" evidence="7">
    <location>
        <begin position="1"/>
        <end position="35"/>
    </location>
</feature>
<feature type="compositionally biased region" description="Basic and acidic residues" evidence="7">
    <location>
        <begin position="1"/>
        <end position="25"/>
    </location>
</feature>
<dbReference type="NCBIfam" id="TIGR00879">
    <property type="entry name" value="SP"/>
    <property type="match status" value="1"/>
</dbReference>
<feature type="transmembrane region" description="Helical" evidence="8">
    <location>
        <begin position="106"/>
        <end position="124"/>
    </location>
</feature>
<dbReference type="OrthoDB" id="5290825at2759"/>
<feature type="transmembrane region" description="Helical" evidence="8">
    <location>
        <begin position="238"/>
        <end position="260"/>
    </location>
</feature>
<feature type="transmembrane region" description="Helical" evidence="8">
    <location>
        <begin position="208"/>
        <end position="226"/>
    </location>
</feature>
<keyword evidence="11" id="KW-1185">Reference proteome</keyword>
<feature type="transmembrane region" description="Helical" evidence="8">
    <location>
        <begin position="380"/>
        <end position="402"/>
    </location>
</feature>
<dbReference type="InterPro" id="IPR036259">
    <property type="entry name" value="MFS_trans_sf"/>
</dbReference>
<feature type="transmembrane region" description="Helical" evidence="8">
    <location>
        <begin position="449"/>
        <end position="471"/>
    </location>
</feature>
<dbReference type="InterPro" id="IPR005829">
    <property type="entry name" value="Sugar_transporter_CS"/>
</dbReference>
<feature type="transmembrane region" description="Helical" evidence="8">
    <location>
        <begin position="548"/>
        <end position="567"/>
    </location>
</feature>
<protein>
    <recommendedName>
        <fullName evidence="9">Major facilitator superfamily (MFS) profile domain-containing protein</fullName>
    </recommendedName>
</protein>
<evidence type="ECO:0000259" key="9">
    <source>
        <dbReference type="PROSITE" id="PS50850"/>
    </source>
</evidence>
<dbReference type="Gene3D" id="1.20.1250.20">
    <property type="entry name" value="MFS general substrate transporter like domains"/>
    <property type="match status" value="1"/>
</dbReference>
<feature type="transmembrane region" description="Helical" evidence="8">
    <location>
        <begin position="148"/>
        <end position="166"/>
    </location>
</feature>
<dbReference type="GO" id="GO:0022857">
    <property type="term" value="F:transmembrane transporter activity"/>
    <property type="evidence" value="ECO:0007669"/>
    <property type="project" value="InterPro"/>
</dbReference>
<dbReference type="PANTHER" id="PTHR48020:SF25">
    <property type="entry name" value="SUGAR TRANSPORTER, PUTATIVE (AFU_ORTHOLOGUE AFUA_7G05830)-RELATED"/>
    <property type="match status" value="1"/>
</dbReference>
<feature type="transmembrane region" description="Helical" evidence="8">
    <location>
        <begin position="422"/>
        <end position="442"/>
    </location>
</feature>
<dbReference type="PANTHER" id="PTHR48020">
    <property type="entry name" value="PROTON MYO-INOSITOL COTRANSPORTER"/>
    <property type="match status" value="1"/>
</dbReference>
<dbReference type="EMBL" id="MU001515">
    <property type="protein sequence ID" value="KAF2437570.1"/>
    <property type="molecule type" value="Genomic_DNA"/>
</dbReference>
<evidence type="ECO:0000313" key="11">
    <source>
        <dbReference type="Proteomes" id="UP000799764"/>
    </source>
</evidence>
<feature type="transmembrane region" description="Helical" evidence="8">
    <location>
        <begin position="516"/>
        <end position="536"/>
    </location>
</feature>
<comment type="subcellular location">
    <subcellularLocation>
        <location evidence="1">Membrane</location>
        <topology evidence="1">Multi-pass membrane protein</topology>
    </subcellularLocation>
</comment>
<dbReference type="SUPFAM" id="SSF103473">
    <property type="entry name" value="MFS general substrate transporter"/>
    <property type="match status" value="1"/>
</dbReference>
<name>A0A9P4U502_9PLEO</name>
<dbReference type="InterPro" id="IPR020846">
    <property type="entry name" value="MFS_dom"/>
</dbReference>
<comment type="caution">
    <text evidence="10">The sequence shown here is derived from an EMBL/GenBank/DDBJ whole genome shotgun (WGS) entry which is preliminary data.</text>
</comment>
<sequence>MSTMKREPAPPGTSKRDADQPDRRLAQPFSGHNHQQMTESIDKFIAVSGLEDYDKYIRRGAFLAQSKAAFPVGRQRRDGLALKDEERYYLDLEDSPRRIDKFKQPWRLYALVGVCSLGAAVQGWDETAVNGAQVYYQDALGLRDSPGWLGLVNSAPYMCCAFSCWLNYPLNRLLDRRGVIFVTCLISSLTCLGQAFPQTWQQLFAARFLLGLGIGPKSATIPIYAAEAAPANIRGALVMMWQMWTAFGIMCGYIAGVALAGVRDGSNPTICNAAANNLLSSQCSLNWRLMLASPMILPLFVVAYVYTLPESPRWLLMRARQGNRRKYEEAFASLCKLRYTKLQAGRDLFLIDHLLEAEERIMQQEKPFSELFTRGRNRRALTASVITMFLQQFCGVNVTAYYSSTILSDPQHASYPARAALLISMGFGIINFLFALPALWTIDSFGRRNLLLTTIPFMALSQLIMVVAFALPPRSSAQHVLVILGMYAFGIAYSPGEGPVPFVYSAESMPLYNRDFGMGIVTSVNWFWNFFIGITWPKFSAAFGTSGAFGWYAAWCVGGFFMVLFFVPETKDLTLEELDQVFEHGTADYVHYGMAELRWLVGRWVLMRKGMRKPGPFLQRKFPEEVYDLRGEEVDPRGGVYEEAREGKRGNA</sequence>
<evidence type="ECO:0000256" key="6">
    <source>
        <dbReference type="ARBA" id="ARBA00023136"/>
    </source>
</evidence>
<evidence type="ECO:0000313" key="10">
    <source>
        <dbReference type="EMBL" id="KAF2437570.1"/>
    </source>
</evidence>
<dbReference type="InterPro" id="IPR050814">
    <property type="entry name" value="Myo-inositol_Transporter"/>
</dbReference>
<organism evidence="10 11">
    <name type="scientific">Karstenula rhodostoma CBS 690.94</name>
    <dbReference type="NCBI Taxonomy" id="1392251"/>
    <lineage>
        <taxon>Eukaryota</taxon>
        <taxon>Fungi</taxon>
        <taxon>Dikarya</taxon>
        <taxon>Ascomycota</taxon>
        <taxon>Pezizomycotina</taxon>
        <taxon>Dothideomycetes</taxon>
        <taxon>Pleosporomycetidae</taxon>
        <taxon>Pleosporales</taxon>
        <taxon>Massarineae</taxon>
        <taxon>Didymosphaeriaceae</taxon>
        <taxon>Karstenula</taxon>
    </lineage>
</organism>
<keyword evidence="4 8" id="KW-0812">Transmembrane</keyword>
<comment type="similarity">
    <text evidence="2">Belongs to the major facilitator superfamily. Sugar transporter (TC 2.A.1.1) family.</text>
</comment>
<keyword evidence="5 8" id="KW-1133">Transmembrane helix</keyword>
<proteinExistence type="inferred from homology"/>
<keyword evidence="3" id="KW-0813">Transport</keyword>
<evidence type="ECO:0000256" key="4">
    <source>
        <dbReference type="ARBA" id="ARBA00022692"/>
    </source>
</evidence>
<dbReference type="GO" id="GO:0015791">
    <property type="term" value="P:polyol transmembrane transport"/>
    <property type="evidence" value="ECO:0007669"/>
    <property type="project" value="UniProtKB-ARBA"/>
</dbReference>
<dbReference type="Proteomes" id="UP000799764">
    <property type="component" value="Unassembled WGS sequence"/>
</dbReference>
<feature type="transmembrane region" description="Helical" evidence="8">
    <location>
        <begin position="178"/>
        <end position="196"/>
    </location>
</feature>
<evidence type="ECO:0000256" key="7">
    <source>
        <dbReference type="SAM" id="MobiDB-lite"/>
    </source>
</evidence>
<dbReference type="GO" id="GO:0016020">
    <property type="term" value="C:membrane"/>
    <property type="evidence" value="ECO:0007669"/>
    <property type="project" value="UniProtKB-SubCell"/>
</dbReference>
<feature type="transmembrane region" description="Helical" evidence="8">
    <location>
        <begin position="477"/>
        <end position="495"/>
    </location>
</feature>
<dbReference type="InterPro" id="IPR005828">
    <property type="entry name" value="MFS_sugar_transport-like"/>
</dbReference>
<evidence type="ECO:0000256" key="8">
    <source>
        <dbReference type="SAM" id="Phobius"/>
    </source>
</evidence>
<dbReference type="GO" id="GO:0015798">
    <property type="term" value="P:myo-inositol transport"/>
    <property type="evidence" value="ECO:0007669"/>
    <property type="project" value="UniProtKB-ARBA"/>
</dbReference>
<feature type="domain" description="Major facilitator superfamily (MFS) profile" evidence="9">
    <location>
        <begin position="111"/>
        <end position="571"/>
    </location>
</feature>
<reference evidence="10" key="1">
    <citation type="journal article" date="2020" name="Stud. Mycol.">
        <title>101 Dothideomycetes genomes: a test case for predicting lifestyles and emergence of pathogens.</title>
        <authorList>
            <person name="Haridas S."/>
            <person name="Albert R."/>
            <person name="Binder M."/>
            <person name="Bloem J."/>
            <person name="Labutti K."/>
            <person name="Salamov A."/>
            <person name="Andreopoulos B."/>
            <person name="Baker S."/>
            <person name="Barry K."/>
            <person name="Bills G."/>
            <person name="Bluhm B."/>
            <person name="Cannon C."/>
            <person name="Castanera R."/>
            <person name="Culley D."/>
            <person name="Daum C."/>
            <person name="Ezra D."/>
            <person name="Gonzalez J."/>
            <person name="Henrissat B."/>
            <person name="Kuo A."/>
            <person name="Liang C."/>
            <person name="Lipzen A."/>
            <person name="Lutzoni F."/>
            <person name="Magnuson J."/>
            <person name="Mondo S."/>
            <person name="Nolan M."/>
            <person name="Ohm R."/>
            <person name="Pangilinan J."/>
            <person name="Park H.-J."/>
            <person name="Ramirez L."/>
            <person name="Alfaro M."/>
            <person name="Sun H."/>
            <person name="Tritt A."/>
            <person name="Yoshinaga Y."/>
            <person name="Zwiers L.-H."/>
            <person name="Turgeon B."/>
            <person name="Goodwin S."/>
            <person name="Spatafora J."/>
            <person name="Crous P."/>
            <person name="Grigoriev I."/>
        </authorList>
    </citation>
    <scope>NUCLEOTIDE SEQUENCE</scope>
    <source>
        <strain evidence="10">CBS 690.94</strain>
    </source>
</reference>
<gene>
    <name evidence="10" type="ORF">P171DRAFT_467625</name>
</gene>
<feature type="transmembrane region" description="Helical" evidence="8">
    <location>
        <begin position="287"/>
        <end position="308"/>
    </location>
</feature>
<dbReference type="Pfam" id="PF00083">
    <property type="entry name" value="Sugar_tr"/>
    <property type="match status" value="1"/>
</dbReference>
<evidence type="ECO:0000256" key="3">
    <source>
        <dbReference type="ARBA" id="ARBA00022448"/>
    </source>
</evidence>
<dbReference type="PROSITE" id="PS00216">
    <property type="entry name" value="SUGAR_TRANSPORT_1"/>
    <property type="match status" value="1"/>
</dbReference>
<accession>A0A9P4U502</accession>
<evidence type="ECO:0000256" key="5">
    <source>
        <dbReference type="ARBA" id="ARBA00022989"/>
    </source>
</evidence>
<evidence type="ECO:0000256" key="1">
    <source>
        <dbReference type="ARBA" id="ARBA00004141"/>
    </source>
</evidence>
<keyword evidence="6 8" id="KW-0472">Membrane</keyword>